<dbReference type="EMBL" id="JAUSRD010000008">
    <property type="protein sequence ID" value="MDP9894513.1"/>
    <property type="molecule type" value="Genomic_DNA"/>
</dbReference>
<gene>
    <name evidence="5" type="ORF">J2W31_003637</name>
</gene>
<sequence>MNTAYKTIWNAAIGAWVAVSEATCARGKRSTSRRAGRAARLVGPLLAATGFAMTLPAWGACAPAAPADGDVVSCTGVPILLPPNPNSFFSNANGLYVTVQPGAIMSTLPGGTAMTLGGTGVTLTNLSAIDANAAGSLVLARALAMGNLLTPGSGALAVNNEGSIEGTFDGTFSLNGAAMVIANQGKTTVNNAGAIGLAPLGLLTPANGMAIGIYGGGNVDFTNAKTGTITGRIAFEGAATGGNRFVNAGTINGSVSLGAGASSDTFIAVTGSSVSSGGVSFPGLAVPTPAGTSLGFAAGGTVDAGAGGTDTLTLRNVAFGPGSGNAGSGTIAASQYLNFENLQVDSGTWTLNGAVASGSALLYGGVAIFDDAGAFGTGTLTGNGGAIQAAVNGLTLAQNVNLTGGLFVQGANDLTLGGTVSGAAGLIKNGTGTLTLNGINNFSGGFALNGGGLTLGNASSLGTGLFLVGGNVALNTGFTGTLNNQVHLNGALTLDGTGTLTFGNAISGAGSLTVNGSNLALAASNTYGGGTTLGGGRLDVGSNTALGTGDLTINGASVLTGAAGVALANNVVLNSTLNFGAGGSGGALTLNGAISGAGGISLAGAPGVTLNGASTFTGGFNIGGGALTVGNDSALGLGSVTVSGASSLDSNKTVSLTNNLNLNAALTIGGSNDLALNGAIGGLRGLTKNGTGRLTLGSANTFFGGVNLQGGALRVGTNTSLGLGTLTVNGNAALDASANVNLGNAVVLNAGLDIGGANNIRLGGVITGTGPLSYSGSGTLTLANANFWTGGTTLKSGTLNVGNNFALGQGALAVTGNANLRANVPGTLLGNALTLGAGTTLNVDGSNPLALVGTIDGGGALALSGPGALALAGANTYSGGTTVSGTTLGVINPTGSATGSGAVLVQAGGALTGNGSIAGTVSVGDGIVLPGNGSAGTLTVGGLNLASGSILNYDLGQAGVAGGALNDLISVNGNLQLDGTLNVSETAGGKFGAGLYRLIDYTGTLTDNGLNIGTAPTDSKNLQVQTSIANQVNLVNFDGATLNLWDGGNPANFNDGKIAGGSGTWRAGGSTASWTSVDGKLNAGWQQDGFAIFSGSAGTVTVDNKSAGGAVRIGGAQFAVDGYVVNGDPLTISAANTTVRVGDGTAASAGMTATINAAIGGTGRLIKEEGGTLVLTGTNSYSGGTTVNGGILQISADANLGAYGTGLALDGGTLRIATGSAPFFSMRALSLGAGGGTIDLSNSLYGVGGPITGTGLLTITGKGGTFGLVAANSYSGGTLLKDGASITTTASGVLGSGAVQQQGNGTLLSLLGTASAGSNEYTVGRAASTDSGNTLSFSQSATAAASKITLNGAGWQTPGANGLQFSGDSSAGASTIANAGGAINFFENASAGTATITNGNNSLVVFSQKSTAGGAQIANTAGGVVRFVDTATGTNASVTNAAGATFDVSGATGGKPAVELGSLSGAGAVVLGATQLSLGGLGNSDTISGTVSDKGSIFTPPGSGTGGSIVKVGAGTLTLSGANTYTGGTTIAAGTLNVNNASGSATGTGAVQILGNAMLAGNGSIAGTVSIAKGGILSAGNSPGTLTLGGLNLADGAVLNYELGQANTVGGPLNDLVKVNGNLQLDGTLNVAQSAGGTFGAGLYRLISYTGGLTDNGLDIGIAPGAVSDLQVQTSVAQQVNLVNRAGLSLNFWDGGDSTKYNDGQVAGGSGTWRVGTPGDGWTGIDGKINAAWAQGQFAVFGGKAGTVSVDGLGGRVLITGAQFATDGYRVQGDAIELANAATTVRVGDGTAAGAGMTATIASELTGTGGVVKEDLGTLVLDGINSYSGGTLVKAGILQIASDANLGTAAGGLALEGGATLRVTGDTASTRVVSLGAGVDTFDIDPIRTLALNGVVTGAGSLRKTGAGILQLGAANFYAGGTEVAAGSLEALVTGALGAGPVSVADNASLAFANSAEAGKLAITVAARGGAPTDNGGFVAFRDSSSAGNATITTNKGAAVEFRDTSSAGNAVIENRGGLTTLWFNASAGKAQITNFDGGRIDLLDDASAGQARLVNESGGAISFFDRTNADQATVVNNGGAQLGIGSLTNAGLSIGSLEGAGSVLLGAKALTTGGLNTSTTVSGTISGTGGSVVKVGSGTLTLSGANTYTGGTTVAAGTLAANNASGSATGTGAVQVQGGATLAGTGAVAGTVTIAKGGILSAGNGGAGTLTTGSLNLAAGAVLDYDLGQAGTAGGALNDLVKVNGNLQLDGTLNVAQSKGGLFGAGIYRLIDYTGTLIDNGLDIGSAPVASKDLQVQTSVAQQVNLVNRAGLVLNFWDGGDAGKYNDGKIAGGSGTWRVGVPGDGWTGADGKINAAWVQDQFAVFGGTGGTVNVSNAGGTVRITGAQFAADGYVLQGDAIELGASGTVVRVGDGSGTDTTRSATLNVALIGTGGLVKEDVGTLVLGGTNTYTGGTTVKAGVLQGGTASLQGAIVNNAEVAFDQGTTAGTYAGTMSGTGKLRKIGSGTLVLGSANSHAGGTFVDAGTLATDVTGALGSGAANVATGATLQLGGGFDAGTTAIGNQGTVRFQDKSSAGASTITNAAGGVLNFAGDASADKATVINQAGAQVRIDQATTGVSFGSLGGAGEVVLGAKALTLGGSGGDNILSGAIDGIGGSVVKVGGGTLVLTGASTYTGGTTVAGGTLSVNNKSGSGTGTGAVQVQSGATLAGSGSIAGAVTIAKGGILAAGNSPGTLTLGALALASGSTLNYELGQAGVPGGTLNDLINVTGNLQLDGTLNIAQSAGGTFGPGLYRLMSYGGTFTDNGLDIGTAPAGAKLADLQVQTSVANQVNLVNRAGLSLNFWDGGDSSKYNDGQVAGGNGTWRVGSPQPSQDGWTDMDGKLNANWAQNQFAVFGGKAGTVTVDGGGGAVRIAGAQFAVDGYTVQGDGITLDNANSVIRVGDGTAAGANMTATMNVALSGTGGISKEDAGRLILGGANTYTGGTTVKGGVLQGSATSLQGNITNNAEVAFDQDKTAGIYAGAMSGTGKLRKIGAGTLTLASANNYSGGTLVDAGTLATDTSGALGTGAVSIASGAALQFGGKADAGKLAIANQGTLRLQDGANAASATVTNAAGAQVRIDLATTGASIGALGGAGDVVLGAKALTTGAIGSDSTISGAITGAGGSLVKVGAGTLTLAGTASYSGETRVAAGTLKAGAANAFSAASSAVVASGATLNLAGFSQTVAGLANSGTVALAGATPGTTLTVKGNYVGNNGVLKLGTVLNGGAGPSDRLVIDGGVASGKTSVQIANIGGLGARTSGAGIEVVSARNGATTTAQTTKDAFVLAGGHVDAGAFEYRLHAGDASGGGENWYLRTEAEPGTPGNPGGTGLPAYRAEASLFAALPNQLRQSNLGMLASRSQRVGDDDVRGGAGSTSSSTDGSYRRAWGRLISTDMDIRQGGTVSPHSEGRVTGLQAGTDLWANPDWRAGIYVGQLDGDTRVRGVGSGLLNSATGRNDLRSQYLGLYGTFATEDGFYADAVLQAGRHRHTVQPLLSGGVEGKGNSFLASIEVGKAFAIGSGGWSVEPQLQLIHQRLRLDDVSIPGALVQQDADSGWIGRAGVRIKGSFATGAGTLQPYARVNVYRSAKGNDVARFVNPAAITPVGAPIGGTSTELAAGFTLSVSQRTSLYGELGKQWASGGDARVGSSINAAAGVRVKW</sequence>
<dbReference type="SUPFAM" id="SSF103515">
    <property type="entry name" value="Autotransporter"/>
    <property type="match status" value="1"/>
</dbReference>
<dbReference type="InterPro" id="IPR043990">
    <property type="entry name" value="AC_1"/>
</dbReference>
<keyword evidence="1" id="KW-0732">Signal</keyword>
<organism evidence="5 6">
    <name type="scientific">Variovorax boronicumulans</name>
    <dbReference type="NCBI Taxonomy" id="436515"/>
    <lineage>
        <taxon>Bacteria</taxon>
        <taxon>Pseudomonadati</taxon>
        <taxon>Pseudomonadota</taxon>
        <taxon>Betaproteobacteria</taxon>
        <taxon>Burkholderiales</taxon>
        <taxon>Comamonadaceae</taxon>
        <taxon>Variovorax</taxon>
    </lineage>
</organism>
<evidence type="ECO:0000256" key="1">
    <source>
        <dbReference type="ARBA" id="ARBA00022729"/>
    </source>
</evidence>
<keyword evidence="3" id="KW-1133">Transmembrane helix</keyword>
<feature type="domain" description="Autotransporter" evidence="4">
    <location>
        <begin position="3420"/>
        <end position="3699"/>
    </location>
</feature>
<dbReference type="RefSeq" id="WP_307685585.1">
    <property type="nucleotide sequence ID" value="NZ_JAUSRD010000008.1"/>
</dbReference>
<dbReference type="PANTHER" id="PTHR35037">
    <property type="entry name" value="C-TERMINAL REGION OF AIDA-LIKE PROTEIN"/>
    <property type="match status" value="1"/>
</dbReference>
<dbReference type="PANTHER" id="PTHR35037:SF3">
    <property type="entry name" value="C-TERMINAL REGION OF AIDA-LIKE PROTEIN"/>
    <property type="match status" value="1"/>
</dbReference>
<dbReference type="Gene3D" id="2.160.20.20">
    <property type="match status" value="4"/>
</dbReference>
<dbReference type="Pfam" id="PF12951">
    <property type="entry name" value="PATR"/>
    <property type="match status" value="15"/>
</dbReference>
<evidence type="ECO:0000256" key="2">
    <source>
        <dbReference type="SAM" id="MobiDB-lite"/>
    </source>
</evidence>
<dbReference type="InterPro" id="IPR005546">
    <property type="entry name" value="Autotransporte_beta"/>
</dbReference>
<evidence type="ECO:0000313" key="6">
    <source>
        <dbReference type="Proteomes" id="UP001242045"/>
    </source>
</evidence>
<dbReference type="InterPro" id="IPR012332">
    <property type="entry name" value="Autotransporter_pectin_lyase_C"/>
</dbReference>
<evidence type="ECO:0000313" key="5">
    <source>
        <dbReference type="EMBL" id="MDP9894513.1"/>
    </source>
</evidence>
<dbReference type="InterPro" id="IPR024973">
    <property type="entry name" value="ESPR"/>
</dbReference>
<name>A0AAW8D3D9_9BURK</name>
<keyword evidence="3" id="KW-0812">Transmembrane</keyword>
<dbReference type="PROSITE" id="PS51208">
    <property type="entry name" value="AUTOTRANSPORTER"/>
    <property type="match status" value="1"/>
</dbReference>
<feature type="region of interest" description="Disordered" evidence="2">
    <location>
        <begin position="3401"/>
        <end position="3422"/>
    </location>
</feature>
<dbReference type="CDD" id="cd01344">
    <property type="entry name" value="PL2_Passenger_AT"/>
    <property type="match status" value="1"/>
</dbReference>
<dbReference type="SMART" id="SM00869">
    <property type="entry name" value="Autotransporter"/>
    <property type="match status" value="1"/>
</dbReference>
<dbReference type="Pfam" id="PF18883">
    <property type="entry name" value="AC_1"/>
    <property type="match status" value="1"/>
</dbReference>
<keyword evidence="3" id="KW-0472">Membrane</keyword>
<dbReference type="InterPro" id="IPR013425">
    <property type="entry name" value="Autotrns_rpt"/>
</dbReference>
<dbReference type="SUPFAM" id="SSF51126">
    <property type="entry name" value="Pectin lyase-like"/>
    <property type="match status" value="9"/>
</dbReference>
<dbReference type="Proteomes" id="UP001242045">
    <property type="component" value="Unassembled WGS sequence"/>
</dbReference>
<dbReference type="InterPro" id="IPR051551">
    <property type="entry name" value="Autotransporter_adhesion"/>
</dbReference>
<dbReference type="NCBIfam" id="TIGR02601">
    <property type="entry name" value="autotrns_rpt"/>
    <property type="match status" value="15"/>
</dbReference>
<protein>
    <submittedName>
        <fullName evidence="5">Autotransporter-associated beta strand protein</fullName>
    </submittedName>
</protein>
<feature type="transmembrane region" description="Helical" evidence="3">
    <location>
        <begin position="38"/>
        <end position="58"/>
    </location>
</feature>
<reference evidence="5" key="1">
    <citation type="submission" date="2023-07" db="EMBL/GenBank/DDBJ databases">
        <title>Sorghum-associated microbial communities from plants grown in Nebraska, USA.</title>
        <authorList>
            <person name="Schachtman D."/>
        </authorList>
    </citation>
    <scope>NUCLEOTIDE SEQUENCE</scope>
    <source>
        <strain evidence="5">DS3754</strain>
    </source>
</reference>
<evidence type="ECO:0000256" key="3">
    <source>
        <dbReference type="SAM" id="Phobius"/>
    </source>
</evidence>
<dbReference type="Pfam" id="PF13018">
    <property type="entry name" value="ESPR"/>
    <property type="match status" value="1"/>
</dbReference>
<accession>A0AAW8D3D9</accession>
<comment type="caution">
    <text evidence="5">The sequence shown here is derived from an EMBL/GenBank/DDBJ whole genome shotgun (WGS) entry which is preliminary data.</text>
</comment>
<dbReference type="InterPro" id="IPR011050">
    <property type="entry name" value="Pectin_lyase_fold/virulence"/>
</dbReference>
<dbReference type="InterPro" id="IPR036709">
    <property type="entry name" value="Autotransporte_beta_dom_sf"/>
</dbReference>
<evidence type="ECO:0000259" key="4">
    <source>
        <dbReference type="PROSITE" id="PS51208"/>
    </source>
</evidence>
<proteinExistence type="predicted"/>